<dbReference type="EMBL" id="JAPWTK010000016">
    <property type="protein sequence ID" value="KAJ8958629.1"/>
    <property type="molecule type" value="Genomic_DNA"/>
</dbReference>
<sequence length="122" mass="14120">MFGPITPGEREKSLLLLVKVAQIECFQQDYNALLQNKILSKKSKLLPLNPFIHENIMRVGGRLEKSTCGFDEKHQIILPKQHQLTELILLHEHKRLMHCGVQALVCSIRRKFWPISARSSYC</sequence>
<organism evidence="1 2">
    <name type="scientific">Aromia moschata</name>
    <dbReference type="NCBI Taxonomy" id="1265417"/>
    <lineage>
        <taxon>Eukaryota</taxon>
        <taxon>Metazoa</taxon>
        <taxon>Ecdysozoa</taxon>
        <taxon>Arthropoda</taxon>
        <taxon>Hexapoda</taxon>
        <taxon>Insecta</taxon>
        <taxon>Pterygota</taxon>
        <taxon>Neoptera</taxon>
        <taxon>Endopterygota</taxon>
        <taxon>Coleoptera</taxon>
        <taxon>Polyphaga</taxon>
        <taxon>Cucujiformia</taxon>
        <taxon>Chrysomeloidea</taxon>
        <taxon>Cerambycidae</taxon>
        <taxon>Cerambycinae</taxon>
        <taxon>Callichromatini</taxon>
        <taxon>Aromia</taxon>
    </lineage>
</organism>
<reference evidence="1" key="1">
    <citation type="journal article" date="2023" name="Insect Mol. Biol.">
        <title>Genome sequencing provides insights into the evolution of gene families encoding plant cell wall-degrading enzymes in longhorned beetles.</title>
        <authorList>
            <person name="Shin N.R."/>
            <person name="Okamura Y."/>
            <person name="Kirsch R."/>
            <person name="Pauchet Y."/>
        </authorList>
    </citation>
    <scope>NUCLEOTIDE SEQUENCE</scope>
    <source>
        <strain evidence="1">AMC_N1</strain>
    </source>
</reference>
<keyword evidence="2" id="KW-1185">Reference proteome</keyword>
<name>A0AAV8Z551_9CUCU</name>
<evidence type="ECO:0008006" key="3">
    <source>
        <dbReference type="Google" id="ProtNLM"/>
    </source>
</evidence>
<dbReference type="PANTHER" id="PTHR47331:SF5">
    <property type="entry name" value="RIBONUCLEASE H"/>
    <property type="match status" value="1"/>
</dbReference>
<gene>
    <name evidence="1" type="ORF">NQ318_016354</name>
</gene>
<comment type="caution">
    <text evidence="1">The sequence shown here is derived from an EMBL/GenBank/DDBJ whole genome shotgun (WGS) entry which is preliminary data.</text>
</comment>
<accession>A0AAV8Z551</accession>
<protein>
    <recommendedName>
        <fullName evidence="3">Integrase zinc-binding domain-containing protein</fullName>
    </recommendedName>
</protein>
<evidence type="ECO:0000313" key="2">
    <source>
        <dbReference type="Proteomes" id="UP001162162"/>
    </source>
</evidence>
<proteinExistence type="predicted"/>
<dbReference type="AlphaFoldDB" id="A0AAV8Z551"/>
<dbReference type="PANTHER" id="PTHR47331">
    <property type="entry name" value="PHD-TYPE DOMAIN-CONTAINING PROTEIN"/>
    <property type="match status" value="1"/>
</dbReference>
<dbReference type="Proteomes" id="UP001162162">
    <property type="component" value="Unassembled WGS sequence"/>
</dbReference>
<evidence type="ECO:0000313" key="1">
    <source>
        <dbReference type="EMBL" id="KAJ8958629.1"/>
    </source>
</evidence>